<proteinExistence type="predicted"/>
<name>A0ABP0CPC6_9PEZI</name>
<dbReference type="InterPro" id="IPR013658">
    <property type="entry name" value="SGL"/>
</dbReference>
<protein>
    <recommendedName>
        <fullName evidence="1">SMP-30/Gluconolactonase/LRE-like region domain-containing protein</fullName>
    </recommendedName>
</protein>
<dbReference type="Proteomes" id="UP001642482">
    <property type="component" value="Unassembled WGS sequence"/>
</dbReference>
<organism evidence="2 3">
    <name type="scientific">Sporothrix eucalyptigena</name>
    <dbReference type="NCBI Taxonomy" id="1812306"/>
    <lineage>
        <taxon>Eukaryota</taxon>
        <taxon>Fungi</taxon>
        <taxon>Dikarya</taxon>
        <taxon>Ascomycota</taxon>
        <taxon>Pezizomycotina</taxon>
        <taxon>Sordariomycetes</taxon>
        <taxon>Sordariomycetidae</taxon>
        <taxon>Ophiostomatales</taxon>
        <taxon>Ophiostomataceae</taxon>
        <taxon>Sporothrix</taxon>
    </lineage>
</organism>
<dbReference type="InterPro" id="IPR052988">
    <property type="entry name" value="Oryzine_lactonohydrolase"/>
</dbReference>
<dbReference type="SUPFAM" id="SSF63829">
    <property type="entry name" value="Calcium-dependent phosphotriesterase"/>
    <property type="match status" value="1"/>
</dbReference>
<gene>
    <name evidence="2" type="ORF">SEUCBS140593_008781</name>
</gene>
<dbReference type="PANTHER" id="PTHR47064">
    <property type="entry name" value="PUTATIVE (AFU_ORTHOLOGUE AFUA_1G08990)-RELATED"/>
    <property type="match status" value="1"/>
</dbReference>
<reference evidence="2 3" key="1">
    <citation type="submission" date="2024-01" db="EMBL/GenBank/DDBJ databases">
        <authorList>
            <person name="Allen C."/>
            <person name="Tagirdzhanova G."/>
        </authorList>
    </citation>
    <scope>NUCLEOTIDE SEQUENCE [LARGE SCALE GENOMIC DNA]</scope>
</reference>
<evidence type="ECO:0000259" key="1">
    <source>
        <dbReference type="Pfam" id="PF08450"/>
    </source>
</evidence>
<dbReference type="Pfam" id="PF08450">
    <property type="entry name" value="SGL"/>
    <property type="match status" value="1"/>
</dbReference>
<keyword evidence="3" id="KW-1185">Reference proteome</keyword>
<accession>A0ABP0CPC6</accession>
<feature type="domain" description="SMP-30/Gluconolactonase/LRE-like region" evidence="1">
    <location>
        <begin position="256"/>
        <end position="423"/>
    </location>
</feature>
<dbReference type="InterPro" id="IPR011042">
    <property type="entry name" value="6-blade_b-propeller_TolB-like"/>
</dbReference>
<dbReference type="EMBL" id="CAWUHD010000129">
    <property type="protein sequence ID" value="CAK7233974.1"/>
    <property type="molecule type" value="Genomic_DNA"/>
</dbReference>
<evidence type="ECO:0000313" key="2">
    <source>
        <dbReference type="EMBL" id="CAK7233974.1"/>
    </source>
</evidence>
<evidence type="ECO:0000313" key="3">
    <source>
        <dbReference type="Proteomes" id="UP001642482"/>
    </source>
</evidence>
<dbReference type="PANTHER" id="PTHR47064:SF2">
    <property type="entry name" value="SMP-30_GLUCONOLACTONASE_LRE-LIKE REGION DOMAIN-CONTAINING PROTEIN-RELATED"/>
    <property type="match status" value="1"/>
</dbReference>
<comment type="caution">
    <text evidence="2">The sequence shown here is derived from an EMBL/GenBank/DDBJ whole genome shotgun (WGS) entry which is preliminary data.</text>
</comment>
<sequence length="449" mass="48475">MATSTRDRENAALSVRNSGNSLLRTVSVATGVLGSLYQASLLFGFSLPTSLPQFLQSQQASIPPQAQVIDQRTFNALPHVPPPSHFNGTSKPFTPPGHTLESLLERPFHVYDPSFVALLGSNPSLTRIAVSEKDPLFHEAVVWSRNTDEVFFVQNAGAPDAGTGLAKSAIIQKISLADAAAAADRKRAGAADADTLVTVTVVDSTPEVINPNGGINFRGQILFAGEGMGEDIPSALYVMNPLPPYNTTVLVNNYFGRQFSSLNDLVVHPRSRDVYFTDTLYGYLQDFRPAPGLRNQVYRWVESTGALTVVADGFTLPNGITFSPDGKYAYVSDTGMHHAFRGFDYSDPATIYRYDVRPDGTFENRKTFAYIDSVVPDGVHCDTKGNVYAGCGDGIQVWNPSGTLLGKIYLGTTAANFQFAGAGRMIVCAETELYYVTLAAVGAIVESEM</sequence>
<dbReference type="Gene3D" id="2.120.10.30">
    <property type="entry name" value="TolB, C-terminal domain"/>
    <property type="match status" value="1"/>
</dbReference>